<accession>A0ABN2S302</accession>
<proteinExistence type="predicted"/>
<evidence type="ECO:0000313" key="3">
    <source>
        <dbReference type="Proteomes" id="UP001500326"/>
    </source>
</evidence>
<dbReference type="Proteomes" id="UP001500326">
    <property type="component" value="Unassembled WGS sequence"/>
</dbReference>
<dbReference type="EMBL" id="BAAAOH010000001">
    <property type="protein sequence ID" value="GAA1979502.1"/>
    <property type="molecule type" value="Genomic_DNA"/>
</dbReference>
<organism evidence="2 3">
    <name type="scientific">Microbacterium pumilum</name>
    <dbReference type="NCBI Taxonomy" id="344165"/>
    <lineage>
        <taxon>Bacteria</taxon>
        <taxon>Bacillati</taxon>
        <taxon>Actinomycetota</taxon>
        <taxon>Actinomycetes</taxon>
        <taxon>Micrococcales</taxon>
        <taxon>Microbacteriaceae</taxon>
        <taxon>Microbacterium</taxon>
    </lineage>
</organism>
<keyword evidence="3" id="KW-1185">Reference proteome</keyword>
<dbReference type="RefSeq" id="WP_344059320.1">
    <property type="nucleotide sequence ID" value="NZ_BAAAOH010000001.1"/>
</dbReference>
<evidence type="ECO:0008006" key="4">
    <source>
        <dbReference type="Google" id="ProtNLM"/>
    </source>
</evidence>
<feature type="compositionally biased region" description="Polar residues" evidence="1">
    <location>
        <begin position="91"/>
        <end position="100"/>
    </location>
</feature>
<reference evidence="2 3" key="1">
    <citation type="journal article" date="2019" name="Int. J. Syst. Evol. Microbiol.">
        <title>The Global Catalogue of Microorganisms (GCM) 10K type strain sequencing project: providing services to taxonomists for standard genome sequencing and annotation.</title>
        <authorList>
            <consortium name="The Broad Institute Genomics Platform"/>
            <consortium name="The Broad Institute Genome Sequencing Center for Infectious Disease"/>
            <person name="Wu L."/>
            <person name="Ma J."/>
        </authorList>
    </citation>
    <scope>NUCLEOTIDE SEQUENCE [LARGE SCALE GENOMIC DNA]</scope>
    <source>
        <strain evidence="2 3">JCM 14902</strain>
    </source>
</reference>
<comment type="caution">
    <text evidence="2">The sequence shown here is derived from an EMBL/GenBank/DDBJ whole genome shotgun (WGS) entry which is preliminary data.</text>
</comment>
<name>A0ABN2S302_9MICO</name>
<evidence type="ECO:0000313" key="2">
    <source>
        <dbReference type="EMBL" id="GAA1979502.1"/>
    </source>
</evidence>
<gene>
    <name evidence="2" type="ORF">GCM10009777_11120</name>
</gene>
<feature type="region of interest" description="Disordered" evidence="1">
    <location>
        <begin position="80"/>
        <end position="100"/>
    </location>
</feature>
<evidence type="ECO:0000256" key="1">
    <source>
        <dbReference type="SAM" id="MobiDB-lite"/>
    </source>
</evidence>
<sequence length="100" mass="10910">MSPGTTRDEAGDYEVRVGRHLDDRWAEWFGDLTITREPDGTTTLRGRVADQAALHGILIKIRDLGMVLLTVRAIDARASTTADDADGTRRVSISTTDGDP</sequence>
<protein>
    <recommendedName>
        <fullName evidence="4">BON domain-containing protein</fullName>
    </recommendedName>
</protein>